<dbReference type="Proteomes" id="UP000499080">
    <property type="component" value="Unassembled WGS sequence"/>
</dbReference>
<name>A0A4Y2GKT1_ARAVE</name>
<reference evidence="1 2" key="1">
    <citation type="journal article" date="2019" name="Sci. Rep.">
        <title>Orb-weaving spider Araneus ventricosus genome elucidates the spidroin gene catalogue.</title>
        <authorList>
            <person name="Kono N."/>
            <person name="Nakamura H."/>
            <person name="Ohtoshi R."/>
            <person name="Moran D.A.P."/>
            <person name="Shinohara A."/>
            <person name="Yoshida Y."/>
            <person name="Fujiwara M."/>
            <person name="Mori M."/>
            <person name="Tomita M."/>
            <person name="Arakawa K."/>
        </authorList>
    </citation>
    <scope>NUCLEOTIDE SEQUENCE [LARGE SCALE GENOMIC DNA]</scope>
</reference>
<accession>A0A4Y2GKT1</accession>
<dbReference type="OrthoDB" id="6449489at2759"/>
<evidence type="ECO:0008006" key="3">
    <source>
        <dbReference type="Google" id="ProtNLM"/>
    </source>
</evidence>
<dbReference type="Gene3D" id="3.30.710.10">
    <property type="entry name" value="Potassium Channel Kv1.1, Chain A"/>
    <property type="match status" value="1"/>
</dbReference>
<evidence type="ECO:0000313" key="2">
    <source>
        <dbReference type="Proteomes" id="UP000499080"/>
    </source>
</evidence>
<sequence length="491" mass="57019">MSSDTNTCPCCFTWIIHPPFVPGQTMNAYFHHEAPAVAKWNVTLHFQKTRIGEWGLSLSLIFNARRDEREEIVVNNLETRIYLKRQLIVGRIVPGYIFNKGNRYRYYFQTSVPMFAQTEPHQLAVQIRIFLEEDSQIPSLPPRKDLTCLTQDLGSLAVTPRFHNVDLHAHGQIVFGAHSYILSVRWNNLFPWPPFHRTARTVVQTNISSYLLRNILIYMYSGIFIGGFPHWDNPPYITELFQVIERYDIHHLRDNLAKSDSSQLRVSKKSGVTQWFLFRLQFVDDRLMIDFPLETIEEYSATVAVRNQEYELRFQIHLQKTDGFGTWLSYSLLSRTDFWVYAQVNLEIVKMKLPGISKRREVESRIPTHAKTYRIGPYESEESEPVLFLGCLATFGDFPSMDHSGNVQQWFCFKLSLTDGTSLDLFDSFNKSRPSVHGKYSVLIDHMSLCCKAFIQICVSNPAAALLTMLRRFAMSTEQSWQLEYLDCMAC</sequence>
<proteinExistence type="predicted"/>
<keyword evidence="2" id="KW-1185">Reference proteome</keyword>
<dbReference type="AlphaFoldDB" id="A0A4Y2GKT1"/>
<gene>
    <name evidence="1" type="ORF">AVEN_259302_1</name>
</gene>
<dbReference type="EMBL" id="BGPR01001413">
    <property type="protein sequence ID" value="GBM53315.1"/>
    <property type="molecule type" value="Genomic_DNA"/>
</dbReference>
<dbReference type="InterPro" id="IPR011333">
    <property type="entry name" value="SKP1/BTB/POZ_sf"/>
</dbReference>
<comment type="caution">
    <text evidence="1">The sequence shown here is derived from an EMBL/GenBank/DDBJ whole genome shotgun (WGS) entry which is preliminary data.</text>
</comment>
<organism evidence="1 2">
    <name type="scientific">Araneus ventricosus</name>
    <name type="common">Orbweaver spider</name>
    <name type="synonym">Epeira ventricosa</name>
    <dbReference type="NCBI Taxonomy" id="182803"/>
    <lineage>
        <taxon>Eukaryota</taxon>
        <taxon>Metazoa</taxon>
        <taxon>Ecdysozoa</taxon>
        <taxon>Arthropoda</taxon>
        <taxon>Chelicerata</taxon>
        <taxon>Arachnida</taxon>
        <taxon>Araneae</taxon>
        <taxon>Araneomorphae</taxon>
        <taxon>Entelegynae</taxon>
        <taxon>Araneoidea</taxon>
        <taxon>Araneidae</taxon>
        <taxon>Araneus</taxon>
    </lineage>
</organism>
<evidence type="ECO:0000313" key="1">
    <source>
        <dbReference type="EMBL" id="GBM53315.1"/>
    </source>
</evidence>
<protein>
    <recommendedName>
        <fullName evidence="3">BTB domain-containing protein</fullName>
    </recommendedName>
</protein>